<dbReference type="Proteomes" id="UP000054270">
    <property type="component" value="Unassembled WGS sequence"/>
</dbReference>
<evidence type="ECO:0000313" key="2">
    <source>
        <dbReference type="EMBL" id="KJA13605.1"/>
    </source>
</evidence>
<proteinExistence type="predicted"/>
<reference evidence="3" key="1">
    <citation type="submission" date="2014-04" db="EMBL/GenBank/DDBJ databases">
        <title>Evolutionary Origins and Diversification of the Mycorrhizal Mutualists.</title>
        <authorList>
            <consortium name="DOE Joint Genome Institute"/>
            <consortium name="Mycorrhizal Genomics Consortium"/>
            <person name="Kohler A."/>
            <person name="Kuo A."/>
            <person name="Nagy L.G."/>
            <person name="Floudas D."/>
            <person name="Copeland A."/>
            <person name="Barry K.W."/>
            <person name="Cichocki N."/>
            <person name="Veneault-Fourrey C."/>
            <person name="LaButti K."/>
            <person name="Lindquist E.A."/>
            <person name="Lipzen A."/>
            <person name="Lundell T."/>
            <person name="Morin E."/>
            <person name="Murat C."/>
            <person name="Riley R."/>
            <person name="Ohm R."/>
            <person name="Sun H."/>
            <person name="Tunlid A."/>
            <person name="Henrissat B."/>
            <person name="Grigoriev I.V."/>
            <person name="Hibbett D.S."/>
            <person name="Martin F."/>
        </authorList>
    </citation>
    <scope>NUCLEOTIDE SEQUENCE [LARGE SCALE GENOMIC DNA]</scope>
    <source>
        <strain evidence="3">FD-334 SS-4</strain>
    </source>
</reference>
<accession>A0A0D2NYW1</accession>
<sequence>MHTSTPPSIGAGSTHGGPARTTRARRTGSVSGTSPPPVGAYARSGAVGIPRGGGSHNGGGASNGGDWFSSS</sequence>
<feature type="compositionally biased region" description="Gly residues" evidence="1">
    <location>
        <begin position="50"/>
        <end position="63"/>
    </location>
</feature>
<protein>
    <submittedName>
        <fullName evidence="2">Uncharacterized protein</fullName>
    </submittedName>
</protein>
<dbReference type="AlphaFoldDB" id="A0A0D2NYW1"/>
<dbReference type="EMBL" id="KN817727">
    <property type="protein sequence ID" value="KJA13605.1"/>
    <property type="molecule type" value="Genomic_DNA"/>
</dbReference>
<feature type="compositionally biased region" description="Low complexity" evidence="1">
    <location>
        <begin position="16"/>
        <end position="33"/>
    </location>
</feature>
<keyword evidence="3" id="KW-1185">Reference proteome</keyword>
<evidence type="ECO:0000313" key="3">
    <source>
        <dbReference type="Proteomes" id="UP000054270"/>
    </source>
</evidence>
<name>A0A0D2NYW1_HYPSF</name>
<evidence type="ECO:0000256" key="1">
    <source>
        <dbReference type="SAM" id="MobiDB-lite"/>
    </source>
</evidence>
<feature type="region of interest" description="Disordered" evidence="1">
    <location>
        <begin position="1"/>
        <end position="71"/>
    </location>
</feature>
<gene>
    <name evidence="2" type="ORF">HYPSUDRAFT_49761</name>
</gene>
<organism evidence="2 3">
    <name type="scientific">Hypholoma sublateritium (strain FD-334 SS-4)</name>
    <dbReference type="NCBI Taxonomy" id="945553"/>
    <lineage>
        <taxon>Eukaryota</taxon>
        <taxon>Fungi</taxon>
        <taxon>Dikarya</taxon>
        <taxon>Basidiomycota</taxon>
        <taxon>Agaricomycotina</taxon>
        <taxon>Agaricomycetes</taxon>
        <taxon>Agaricomycetidae</taxon>
        <taxon>Agaricales</taxon>
        <taxon>Agaricineae</taxon>
        <taxon>Strophariaceae</taxon>
        <taxon>Hypholoma</taxon>
    </lineage>
</organism>